<keyword evidence="3" id="KW-1185">Reference proteome</keyword>
<feature type="region of interest" description="Disordered" evidence="1">
    <location>
        <begin position="285"/>
        <end position="307"/>
    </location>
</feature>
<organism evidence="2 3">
    <name type="scientific">Solirubrobacter phytolaccae</name>
    <dbReference type="NCBI Taxonomy" id="1404360"/>
    <lineage>
        <taxon>Bacteria</taxon>
        <taxon>Bacillati</taxon>
        <taxon>Actinomycetota</taxon>
        <taxon>Thermoleophilia</taxon>
        <taxon>Solirubrobacterales</taxon>
        <taxon>Solirubrobacteraceae</taxon>
        <taxon>Solirubrobacter</taxon>
    </lineage>
</organism>
<dbReference type="EMBL" id="JAPDDP010000001">
    <property type="protein sequence ID" value="MDA0178765.1"/>
    <property type="molecule type" value="Genomic_DNA"/>
</dbReference>
<dbReference type="SUPFAM" id="SSF51905">
    <property type="entry name" value="FAD/NAD(P)-binding domain"/>
    <property type="match status" value="1"/>
</dbReference>
<protein>
    <submittedName>
        <fullName evidence="2">NAD(P)-binding protein</fullName>
    </submittedName>
</protein>
<comment type="caution">
    <text evidence="2">The sequence shown here is derived from an EMBL/GenBank/DDBJ whole genome shotgun (WGS) entry which is preliminary data.</text>
</comment>
<reference evidence="2" key="1">
    <citation type="submission" date="2022-10" db="EMBL/GenBank/DDBJ databases">
        <title>The WGS of Solirubrobacter phytolaccae KCTC 29190.</title>
        <authorList>
            <person name="Jiang Z."/>
        </authorList>
    </citation>
    <scope>NUCLEOTIDE SEQUENCE</scope>
    <source>
        <strain evidence="2">KCTC 29190</strain>
    </source>
</reference>
<dbReference type="AlphaFoldDB" id="A0A9X3N2R0"/>
<evidence type="ECO:0000313" key="3">
    <source>
        <dbReference type="Proteomes" id="UP001147653"/>
    </source>
</evidence>
<proteinExistence type="predicted"/>
<evidence type="ECO:0000313" key="2">
    <source>
        <dbReference type="EMBL" id="MDA0178765.1"/>
    </source>
</evidence>
<dbReference type="RefSeq" id="WP_270023020.1">
    <property type="nucleotide sequence ID" value="NZ_JAPDDP010000001.1"/>
</dbReference>
<dbReference type="Pfam" id="PF13450">
    <property type="entry name" value="NAD_binding_8"/>
    <property type="match status" value="1"/>
</dbReference>
<sequence length="307" mass="33291">MGAGRTGLAAAQLLSEDPRHLITVFETGPRFGGRVEERAVADTVDQLFRLGVTLHTSAQVERLAADGTGVDLWINGLAERFDVALVATAPADVRGLLLRSGVRRSTVRSRVYFTADVKDAAREVLGRVAADHLDVWLRRPSDARITDVLRSLARRADGLVGSHVECLDLSRETWPPNGPAVYIANHRRALDAVVPRHVSATDVVATATIDDTRESRAAALAALTINVPIVPIGVRERPTATSWTRLGRPHAQVRVVIGEPFYPETSSIVELMDDMRVVVRHLEQLASRPPSRSPTGPTPITTGRITG</sequence>
<dbReference type="InterPro" id="IPR036188">
    <property type="entry name" value="FAD/NAD-bd_sf"/>
</dbReference>
<dbReference type="Proteomes" id="UP001147653">
    <property type="component" value="Unassembled WGS sequence"/>
</dbReference>
<accession>A0A9X3N2R0</accession>
<feature type="compositionally biased region" description="Low complexity" evidence="1">
    <location>
        <begin position="287"/>
        <end position="307"/>
    </location>
</feature>
<dbReference type="Gene3D" id="3.50.50.60">
    <property type="entry name" value="FAD/NAD(P)-binding domain"/>
    <property type="match status" value="1"/>
</dbReference>
<name>A0A9X3N2R0_9ACTN</name>
<gene>
    <name evidence="2" type="ORF">OJ997_00535</name>
</gene>
<evidence type="ECO:0000256" key="1">
    <source>
        <dbReference type="SAM" id="MobiDB-lite"/>
    </source>
</evidence>